<comment type="caution">
    <text evidence="3">The sequence shown here is derived from an EMBL/GenBank/DDBJ whole genome shotgun (WGS) entry which is preliminary data.</text>
</comment>
<protein>
    <recommendedName>
        <fullName evidence="2">Anaphase-promoting complex subunit 4-like WD40 domain-containing protein</fullName>
    </recommendedName>
</protein>
<dbReference type="AlphaFoldDB" id="A0AAV4XNW1"/>
<evidence type="ECO:0000313" key="4">
    <source>
        <dbReference type="Proteomes" id="UP001054945"/>
    </source>
</evidence>
<dbReference type="GO" id="GO:0032040">
    <property type="term" value="C:small-subunit processome"/>
    <property type="evidence" value="ECO:0007669"/>
    <property type="project" value="TreeGrafter"/>
</dbReference>
<dbReference type="SUPFAM" id="SSF50978">
    <property type="entry name" value="WD40 repeat-like"/>
    <property type="match status" value="2"/>
</dbReference>
<dbReference type="InterPro" id="IPR001680">
    <property type="entry name" value="WD40_rpt"/>
</dbReference>
<evidence type="ECO:0000256" key="1">
    <source>
        <dbReference type="PROSITE-ProRule" id="PRU00221"/>
    </source>
</evidence>
<keyword evidence="4" id="KW-1185">Reference proteome</keyword>
<dbReference type="Gene3D" id="2.130.10.10">
    <property type="entry name" value="YVTN repeat-like/Quinoprotein amine dehydrogenase"/>
    <property type="match status" value="3"/>
</dbReference>
<dbReference type="InterPro" id="IPR036322">
    <property type="entry name" value="WD40_repeat_dom_sf"/>
</dbReference>
<feature type="domain" description="Anaphase-promoting complex subunit 4-like WD40" evidence="2">
    <location>
        <begin position="104"/>
        <end position="193"/>
    </location>
</feature>
<evidence type="ECO:0000259" key="2">
    <source>
        <dbReference type="Pfam" id="PF12894"/>
    </source>
</evidence>
<evidence type="ECO:0000313" key="3">
    <source>
        <dbReference type="EMBL" id="GIY95625.1"/>
    </source>
</evidence>
<dbReference type="Pfam" id="PF12894">
    <property type="entry name" value="ANAPC4_WD40"/>
    <property type="match status" value="1"/>
</dbReference>
<dbReference type="InterPro" id="IPR046351">
    <property type="entry name" value="UTP4"/>
</dbReference>
<accession>A0AAV4XNW1</accession>
<keyword evidence="1" id="KW-0853">WD repeat</keyword>
<proteinExistence type="predicted"/>
<dbReference type="PROSITE" id="PS50082">
    <property type="entry name" value="WD_REPEATS_2"/>
    <property type="match status" value="1"/>
</dbReference>
<dbReference type="EMBL" id="BPLR01000554">
    <property type="protein sequence ID" value="GIY95625.1"/>
    <property type="molecule type" value="Genomic_DNA"/>
</dbReference>
<name>A0AAV4XNW1_CAEEX</name>
<dbReference type="SMART" id="SM00320">
    <property type="entry name" value="WD40"/>
    <property type="match status" value="9"/>
</dbReference>
<dbReference type="GO" id="GO:0034455">
    <property type="term" value="C:t-UTP complex"/>
    <property type="evidence" value="ECO:0007669"/>
    <property type="project" value="TreeGrafter"/>
</dbReference>
<feature type="repeat" description="WD" evidence="1">
    <location>
        <begin position="9"/>
        <end position="50"/>
    </location>
</feature>
<organism evidence="3 4">
    <name type="scientific">Caerostris extrusa</name>
    <name type="common">Bark spider</name>
    <name type="synonym">Caerostris bankana</name>
    <dbReference type="NCBI Taxonomy" id="172846"/>
    <lineage>
        <taxon>Eukaryota</taxon>
        <taxon>Metazoa</taxon>
        <taxon>Ecdysozoa</taxon>
        <taxon>Arthropoda</taxon>
        <taxon>Chelicerata</taxon>
        <taxon>Arachnida</taxon>
        <taxon>Araneae</taxon>
        <taxon>Araneomorphae</taxon>
        <taxon>Entelegynae</taxon>
        <taxon>Araneoidea</taxon>
        <taxon>Araneidae</taxon>
        <taxon>Caerostris</taxon>
    </lineage>
</organism>
<dbReference type="GO" id="GO:0030686">
    <property type="term" value="C:90S preribosome"/>
    <property type="evidence" value="ECO:0007669"/>
    <property type="project" value="InterPro"/>
</dbReference>
<gene>
    <name evidence="3" type="ORF">CEXT_335521</name>
</gene>
<sequence>MRVYKVKFFDPKPQAIRCLAFDKSTFQLAVSRTDSSIEIWDAKENPFLEKVIPGTCKISVETLTWSNGRLFSAGQYGYLTEYNLQTLVPKKQISVTSTCPIWCMKFNSKGKCLAVGNEDGHVVLHQLTSEGLNYIKKFNRQEGCILCLDWHKDEEVIVTGSIDSIRTWNVKTGCVINRILLARAAKTIPTIVWCISITSDMTIISGDSRGKVSFWDGNMGTMLQELASNAKEKHDILSLVMNENEDVMYVSGVDSTITSYMKSQSNNKWLRSIERNVHTHDVRALQIVGEYLVSGGDDCNLVFTKYPPKTTIKYYPFCQKPYCKVSSSTSCILLTYPDYIEIWTFGPNPSDNDYTPANLLRVKPKKTERVISSSISSNGLWLSYSTQSKIRLYRRKIDGCIKDTSTLCNVVVPSLNKVVLPDEIPCSTTILLFNSESTKLILYAQNKIFIVKCDIMQSTLESTIETDANDEVRLMEISNNSDYLACGYKSGNVVILNLNTLKIHSKLPLYKCQATALKFDPSSENLISVYSDRKIVEYSLKAEAYSDWSKQRMLLNFQTAAPHAITSVCFFPGFLFLQDEINIYIFNRNEELPPGNKKKKVNDGSSMVLCESGEFKTINYEHISSIHSYLEELVVVQISSDRILDFLPPPVWKKKFGT</sequence>
<dbReference type="GO" id="GO:0000462">
    <property type="term" value="P:maturation of SSU-rRNA from tricistronic rRNA transcript (SSU-rRNA, 5.8S rRNA, LSU-rRNA)"/>
    <property type="evidence" value="ECO:0007669"/>
    <property type="project" value="InterPro"/>
</dbReference>
<dbReference type="GO" id="GO:0003723">
    <property type="term" value="F:RNA binding"/>
    <property type="evidence" value="ECO:0007669"/>
    <property type="project" value="TreeGrafter"/>
</dbReference>
<reference evidence="3 4" key="1">
    <citation type="submission" date="2021-06" db="EMBL/GenBank/DDBJ databases">
        <title>Caerostris extrusa draft genome.</title>
        <authorList>
            <person name="Kono N."/>
            <person name="Arakawa K."/>
        </authorList>
    </citation>
    <scope>NUCLEOTIDE SEQUENCE [LARGE SCALE GENOMIC DNA]</scope>
</reference>
<dbReference type="InterPro" id="IPR024977">
    <property type="entry name" value="Apc4-like_WD40_dom"/>
</dbReference>
<dbReference type="PANTHER" id="PTHR44163">
    <property type="entry name" value="U3 SMALL NUCLEOLAR RNA-ASSOCIATED PROTEIN 4 HOMOLOG"/>
    <property type="match status" value="1"/>
</dbReference>
<dbReference type="PANTHER" id="PTHR44163:SF1">
    <property type="entry name" value="U3 SMALL NUCLEOLAR RNA-ASSOCIATED PROTEIN 4 HOMOLOG"/>
    <property type="match status" value="1"/>
</dbReference>
<dbReference type="Proteomes" id="UP001054945">
    <property type="component" value="Unassembled WGS sequence"/>
</dbReference>
<dbReference type="InterPro" id="IPR015943">
    <property type="entry name" value="WD40/YVTN_repeat-like_dom_sf"/>
</dbReference>